<proteinExistence type="predicted"/>
<dbReference type="AlphaFoldDB" id="A0A1I8NKU8"/>
<reference evidence="2" key="1">
    <citation type="submission" date="2020-05" db="UniProtKB">
        <authorList>
            <consortium name="EnsemblMetazoa"/>
        </authorList>
    </citation>
    <scope>IDENTIFICATION</scope>
    <source>
        <strain evidence="2">Aabys</strain>
    </source>
</reference>
<dbReference type="EnsemblMetazoa" id="MDOA016770-RA">
    <property type="protein sequence ID" value="MDOA016770-PA"/>
    <property type="gene ID" value="MDOA016770"/>
</dbReference>
<dbReference type="InterPro" id="IPR036846">
    <property type="entry name" value="GM2-AP_sf"/>
</dbReference>
<dbReference type="Pfam" id="PF06477">
    <property type="entry name" value="DUF1091"/>
    <property type="match status" value="1"/>
</dbReference>
<gene>
    <name evidence="2" type="primary">105261921</name>
</gene>
<dbReference type="VEuPathDB" id="VectorBase:MDOA016770"/>
<accession>A0A1I8NKU8</accession>
<organism evidence="2">
    <name type="scientific">Musca domestica</name>
    <name type="common">House fly</name>
    <dbReference type="NCBI Taxonomy" id="7370"/>
    <lineage>
        <taxon>Eukaryota</taxon>
        <taxon>Metazoa</taxon>
        <taxon>Ecdysozoa</taxon>
        <taxon>Arthropoda</taxon>
        <taxon>Hexapoda</taxon>
        <taxon>Insecta</taxon>
        <taxon>Pterygota</taxon>
        <taxon>Neoptera</taxon>
        <taxon>Endopterygota</taxon>
        <taxon>Diptera</taxon>
        <taxon>Brachycera</taxon>
        <taxon>Muscomorpha</taxon>
        <taxon>Muscoidea</taxon>
        <taxon>Muscidae</taxon>
        <taxon>Musca</taxon>
    </lineage>
</organism>
<dbReference type="InterPro" id="IPR010512">
    <property type="entry name" value="DUF1091"/>
</dbReference>
<dbReference type="VEuPathDB" id="VectorBase:MDOMA2_014692"/>
<evidence type="ECO:0000313" key="2">
    <source>
        <dbReference type="EnsemblMetazoa" id="MDOA016770-PA"/>
    </source>
</evidence>
<sequence>MAHYLMAAKVKKSPFVFEIQNICCEVCTDLVKRNYYHFDKVAPNKYALSFLIEINRQLPAATEVAFTIDVRPKGGQKAVKFVNLRLKVCDALASLKTNPMLMMILREMLQNSNLPLSCPLKPNILYNISNMIVSDEIVPSYAPTLDFNFTMIFYLEKSNMGTIFVQGAIKRN</sequence>
<evidence type="ECO:0000256" key="1">
    <source>
        <dbReference type="ARBA" id="ARBA00022729"/>
    </source>
</evidence>
<name>A0A1I8NKU8_MUSDO</name>
<protein>
    <submittedName>
        <fullName evidence="2">Uncharacterized protein</fullName>
    </submittedName>
</protein>
<dbReference type="OrthoDB" id="8060832at2759"/>
<dbReference type="PANTHER" id="PTHR20898">
    <property type="entry name" value="DAEDALUS ON 3-RELATED-RELATED"/>
    <property type="match status" value="1"/>
</dbReference>
<dbReference type="KEGG" id="mde:105261921"/>
<keyword evidence="1" id="KW-0732">Signal</keyword>
<dbReference type="Gene3D" id="2.70.220.10">
    <property type="entry name" value="Ganglioside GM2 activator"/>
    <property type="match status" value="1"/>
</dbReference>
<dbReference type="SMART" id="SM00697">
    <property type="entry name" value="DM8"/>
    <property type="match status" value="1"/>
</dbReference>
<dbReference type="RefSeq" id="XP_011293274.2">
    <property type="nucleotide sequence ID" value="XM_011294972.3"/>
</dbReference>